<dbReference type="InterPro" id="IPR032710">
    <property type="entry name" value="NTF2-like_dom_sf"/>
</dbReference>
<feature type="region of interest" description="Disordered" evidence="1">
    <location>
        <begin position="295"/>
        <end position="319"/>
    </location>
</feature>
<comment type="caution">
    <text evidence="2">The sequence shown here is derived from an EMBL/GenBank/DDBJ whole genome shotgun (WGS) entry which is preliminary data.</text>
</comment>
<feature type="compositionally biased region" description="Basic residues" evidence="1">
    <location>
        <begin position="299"/>
        <end position="319"/>
    </location>
</feature>
<dbReference type="EMBL" id="BSUZ01000001">
    <property type="protein sequence ID" value="GMA85265.1"/>
    <property type="molecule type" value="Genomic_DNA"/>
</dbReference>
<evidence type="ECO:0000313" key="2">
    <source>
        <dbReference type="EMBL" id="GMA85265.1"/>
    </source>
</evidence>
<evidence type="ECO:0000256" key="1">
    <source>
        <dbReference type="SAM" id="MobiDB-lite"/>
    </source>
</evidence>
<evidence type="ECO:0000313" key="3">
    <source>
        <dbReference type="Proteomes" id="UP001157017"/>
    </source>
</evidence>
<protein>
    <recommendedName>
        <fullName evidence="4">DUF4440 domain-containing protein</fullName>
    </recommendedName>
</protein>
<dbReference type="SUPFAM" id="SSF54427">
    <property type="entry name" value="NTF2-like"/>
    <property type="match status" value="1"/>
</dbReference>
<sequence>MLAVAGALVALLVVNTVVEVAGAGDDGSGLPPGARDAAVQRLLDVRARAVLTHDEAAWMSVVGTDDASFVERQRAQFRGLDRLPFQTFAYRALPGRSYTVPGTTRRWGPTATVAAVVATHRLRGYDEGDVAEAVALTIARVDGGWRLLSDTDADAFLPPGGHSAPWDLGEVQVATGRHSLVVGDAGDDEALPALARRADQAVEAVERVWPAGPSTWPGRVVVYAAHDSQTMERMLRGTDLGGAQPLAIAYPVLDGFTWFDTPTLAPAEVGSRIAVDAAGADVDPSTLRHEITHVATQRQQRRAHRPGWSRGSRSTRRCGPRRCRRCWRTRTSPTPSLYESIGEGTSRCTCRRR</sequence>
<keyword evidence="3" id="KW-1185">Reference proteome</keyword>
<gene>
    <name evidence="2" type="ORF">GCM10025868_05150</name>
</gene>
<evidence type="ECO:0008006" key="4">
    <source>
        <dbReference type="Google" id="ProtNLM"/>
    </source>
</evidence>
<dbReference type="Proteomes" id="UP001157017">
    <property type="component" value="Unassembled WGS sequence"/>
</dbReference>
<proteinExistence type="predicted"/>
<name>A0ABQ6JDH9_9ACTN</name>
<organism evidence="2 3">
    <name type="scientific">Angustibacter aerolatus</name>
    <dbReference type="NCBI Taxonomy" id="1162965"/>
    <lineage>
        <taxon>Bacteria</taxon>
        <taxon>Bacillati</taxon>
        <taxon>Actinomycetota</taxon>
        <taxon>Actinomycetes</taxon>
        <taxon>Kineosporiales</taxon>
        <taxon>Kineosporiaceae</taxon>
    </lineage>
</organism>
<reference evidence="3" key="1">
    <citation type="journal article" date="2019" name="Int. J. Syst. Evol. Microbiol.">
        <title>The Global Catalogue of Microorganisms (GCM) 10K type strain sequencing project: providing services to taxonomists for standard genome sequencing and annotation.</title>
        <authorList>
            <consortium name="The Broad Institute Genomics Platform"/>
            <consortium name="The Broad Institute Genome Sequencing Center for Infectious Disease"/>
            <person name="Wu L."/>
            <person name="Ma J."/>
        </authorList>
    </citation>
    <scope>NUCLEOTIDE SEQUENCE [LARGE SCALE GENOMIC DNA]</scope>
    <source>
        <strain evidence="3">NBRC 108730</strain>
    </source>
</reference>
<accession>A0ABQ6JDH9</accession>